<keyword evidence="1" id="KW-0732">Signal</keyword>
<dbReference type="InterPro" id="IPR008965">
    <property type="entry name" value="CBM2/CBM3_carb-bd_dom_sf"/>
</dbReference>
<dbReference type="eggNOG" id="COG2911">
    <property type="taxonomic scope" value="Bacteria"/>
</dbReference>
<dbReference type="Pfam" id="PF00942">
    <property type="entry name" value="CBM_3"/>
    <property type="match status" value="1"/>
</dbReference>
<dbReference type="GO" id="GO:0005975">
    <property type="term" value="P:carbohydrate metabolic process"/>
    <property type="evidence" value="ECO:0007669"/>
    <property type="project" value="InterPro"/>
</dbReference>
<dbReference type="SMART" id="SM01067">
    <property type="entry name" value="CBM_3"/>
    <property type="match status" value="1"/>
</dbReference>
<feature type="signal peptide" evidence="1">
    <location>
        <begin position="1"/>
        <end position="25"/>
    </location>
</feature>
<feature type="domain" description="Fibronectin type-III" evidence="2">
    <location>
        <begin position="379"/>
        <end position="462"/>
    </location>
</feature>
<accession>S0FGE8</accession>
<name>S0FGE8_RUMCE</name>
<dbReference type="SMART" id="SM00060">
    <property type="entry name" value="FN3"/>
    <property type="match status" value="9"/>
</dbReference>
<dbReference type="InterPro" id="IPR003961">
    <property type="entry name" value="FN3_dom"/>
</dbReference>
<sequence length="1064" mass="117547">MKKLLHKKKLAVILSVIMLFQTVAAGSIVMAEEAGSSNTYPVNAKDKNNNGYQKIKTVREKQGSKVLESIKLETYSPNKSSNINTLFPRYKLYNNGNTPIKLSSVKIRYYYTVNGESEQNFFCDLSNIGNGNVTGRFVKIPGKTDGVDYCLEITFKEGAGLLNQNDVVELQCRIEKKDKTEFIQTDDYSFRKSGDTYADYNRVTGYINDKLVYGVEPIAAPLNLKITESDRQITLDWDEAIGCTGYEVEADGVLVRNITSNTYTNLNLIPGTRHTYRVRLRNAIIAGPWSNYVTGIVPISDKFKLIQTASESAISISWDKVEGARQYFIEVDGDRIDNGQQTSYKIDGLEPGTMKSVRIQAKGDALLGEWSELYEIWTLPEAPEAISITSTKSTITLNWNPVKGASGYDVEVYGSPEDNLNNTTYTQYDLQSNSQRTYRVRAKNSSGAGQWSELVVKSTLPDSALNMQIQGWDDKLKVTWDAQAGAASYELEIDGSQVIELDKNEYLHSNLKPNTTHTYRARPKNDIGTGEWSELITGVTLPSVPADFAVSTVSGSTISLRWDGVEGASGYDIEVDGTVIFNDNKTEFLHDNLGRNEEHTYRVRARNGNVIGGWTEELKKSTLLAAPANLKVTVSGNEVKIEWDMVVGADGYGLEIDGTEIKLDANTEYTQTALDSGIKHTYRVRAYKGSEAGEWSDTSVKTTKLGKPAKLEATTSSSISIDIRWEEVDGATGYDVMADGKIIDNVVTNTYSHTDLAPNTMHTYMVRAKDNENIGDWTDKISAFTNVAAPAGIVVLSKSNSIIITWDEVDGAQGYEIMADGNVVSTNAKTLYEHTELLPNTQHSYRVRAKNINGVSDWSTELTQATGPDVPVSFKADMTINEAILTWQTTSSGAGSPETTTQGAISFEIEADGEIIGNITELTYKITGLEPNSVHEYRVRAVNIDGVCSEWTELIRVNTKEELVIKVDKDTGFNFVIAVPKKDVSSYDIVVRYNADDLEVVDLYAVTQGLELETGKIDGTNITIKEFAGGKIVYGVEDADKGEIVIIRFLSQTNKETTMSYTVE</sequence>
<dbReference type="GO" id="GO:0030248">
    <property type="term" value="F:cellulose binding"/>
    <property type="evidence" value="ECO:0007669"/>
    <property type="project" value="InterPro"/>
</dbReference>
<dbReference type="Pfam" id="PF00041">
    <property type="entry name" value="fn3"/>
    <property type="match status" value="1"/>
</dbReference>
<feature type="domain" description="CBM3" evidence="3">
    <location>
        <begin position="66"/>
        <end position="218"/>
    </location>
</feature>
<dbReference type="EMBL" id="AORV01000054">
    <property type="protein sequence ID" value="EMS70485.1"/>
    <property type="molecule type" value="Genomic_DNA"/>
</dbReference>
<protein>
    <submittedName>
        <fullName evidence="4">Fibronectin type III domain-containing protein</fullName>
    </submittedName>
</protein>
<dbReference type="InterPro" id="IPR001956">
    <property type="entry name" value="CBM3"/>
</dbReference>
<dbReference type="Gene3D" id="2.60.40.710">
    <property type="entry name" value="Endoglucanase-like"/>
    <property type="match status" value="1"/>
</dbReference>
<dbReference type="InterPro" id="IPR036966">
    <property type="entry name" value="CBM3_sf"/>
</dbReference>
<dbReference type="CDD" id="cd00063">
    <property type="entry name" value="FN3"/>
    <property type="match status" value="9"/>
</dbReference>
<organism evidence="4 5">
    <name type="scientific">Ruminiclostridium cellobioparum subsp. termitidis CT1112</name>
    <dbReference type="NCBI Taxonomy" id="1195236"/>
    <lineage>
        <taxon>Bacteria</taxon>
        <taxon>Bacillati</taxon>
        <taxon>Bacillota</taxon>
        <taxon>Clostridia</taxon>
        <taxon>Eubacteriales</taxon>
        <taxon>Oscillospiraceae</taxon>
        <taxon>Ruminiclostridium</taxon>
    </lineage>
</organism>
<feature type="domain" description="Fibronectin type-III" evidence="2">
    <location>
        <begin position="544"/>
        <end position="625"/>
    </location>
</feature>
<dbReference type="PROSITE" id="PS50853">
    <property type="entry name" value="FN3"/>
    <property type="match status" value="5"/>
</dbReference>
<feature type="domain" description="Fibronectin type-III" evidence="2">
    <location>
        <begin position="868"/>
        <end position="962"/>
    </location>
</feature>
<dbReference type="SUPFAM" id="SSF49384">
    <property type="entry name" value="Carbohydrate-binding domain"/>
    <property type="match status" value="1"/>
</dbReference>
<dbReference type="InterPro" id="IPR036116">
    <property type="entry name" value="FN3_sf"/>
</dbReference>
<evidence type="ECO:0000259" key="2">
    <source>
        <dbReference type="PROSITE" id="PS50853"/>
    </source>
</evidence>
<dbReference type="PATRIC" id="fig|1195236.3.peg.4031"/>
<evidence type="ECO:0000259" key="3">
    <source>
        <dbReference type="PROSITE" id="PS51172"/>
    </source>
</evidence>
<dbReference type="InterPro" id="IPR013783">
    <property type="entry name" value="Ig-like_fold"/>
</dbReference>
<dbReference type="PANTHER" id="PTHR24099">
    <property type="entry name" value="E3 UBIQUITIN-PROTEIN LIGASE TRIM36-RELATED"/>
    <property type="match status" value="1"/>
</dbReference>
<evidence type="ECO:0000256" key="1">
    <source>
        <dbReference type="SAM" id="SignalP"/>
    </source>
</evidence>
<feature type="domain" description="Fibronectin type-III" evidence="2">
    <location>
        <begin position="626"/>
        <end position="706"/>
    </location>
</feature>
<dbReference type="Proteomes" id="UP000014155">
    <property type="component" value="Unassembled WGS sequence"/>
</dbReference>
<reference evidence="4 5" key="1">
    <citation type="journal article" date="2013" name="Genome Announc.">
        <title>Draft Genome Sequence of the Cellulolytic, Mesophilic, Anaerobic Bacterium Clostridium termitidis Strain CT1112 (DSM 5398).</title>
        <authorList>
            <person name="Lal S."/>
            <person name="Ramachandran U."/>
            <person name="Zhang X."/>
            <person name="Munir R."/>
            <person name="Sparling R."/>
            <person name="Levin D.B."/>
        </authorList>
    </citation>
    <scope>NUCLEOTIDE SEQUENCE [LARGE SCALE GENOMIC DNA]</scope>
    <source>
        <strain evidence="4 5">CT1112</strain>
    </source>
</reference>
<dbReference type="RefSeq" id="WP_004628415.1">
    <property type="nucleotide sequence ID" value="NZ_AORV01000054.1"/>
</dbReference>
<dbReference type="STRING" id="1195236.CTER_3821"/>
<dbReference type="SUPFAM" id="SSF49265">
    <property type="entry name" value="Fibronectin type III"/>
    <property type="match status" value="5"/>
</dbReference>
<dbReference type="AlphaFoldDB" id="S0FGE8"/>
<gene>
    <name evidence="4" type="ORF">CTER_3821</name>
</gene>
<dbReference type="PROSITE" id="PS51172">
    <property type="entry name" value="CBM3"/>
    <property type="match status" value="1"/>
</dbReference>
<evidence type="ECO:0000313" key="5">
    <source>
        <dbReference type="Proteomes" id="UP000014155"/>
    </source>
</evidence>
<evidence type="ECO:0000313" key="4">
    <source>
        <dbReference type="EMBL" id="EMS70485.1"/>
    </source>
</evidence>
<dbReference type="Gene3D" id="2.60.40.10">
    <property type="entry name" value="Immunoglobulins"/>
    <property type="match status" value="9"/>
</dbReference>
<keyword evidence="5" id="KW-1185">Reference proteome</keyword>
<dbReference type="InterPro" id="IPR050617">
    <property type="entry name" value="E3_ligase_FN3/SPRY"/>
</dbReference>
<comment type="caution">
    <text evidence="4">The sequence shown here is derived from an EMBL/GenBank/DDBJ whole genome shotgun (WGS) entry which is preliminary data.</text>
</comment>
<feature type="chain" id="PRO_5038965647" evidence="1">
    <location>
        <begin position="26"/>
        <end position="1064"/>
    </location>
</feature>
<feature type="domain" description="Fibronectin type-III" evidence="2">
    <location>
        <begin position="220"/>
        <end position="300"/>
    </location>
</feature>
<dbReference type="eggNOG" id="COG4733">
    <property type="taxonomic scope" value="Bacteria"/>
</dbReference>
<proteinExistence type="predicted"/>
<dbReference type="PANTHER" id="PTHR24099:SF11">
    <property type="entry name" value="FIBRONECTIN TYPE III DOMAIN-CONTAINING 3BA-RELATED"/>
    <property type="match status" value="1"/>
</dbReference>